<comment type="caution">
    <text evidence="9">The sequence shown here is derived from an EMBL/GenBank/DDBJ whole genome shotgun (WGS) entry which is preliminary data.</text>
</comment>
<sequence>FFHCHSCGYEMKCRNCSVNLTYHKQNNSMVCHYCGYRSPPVDVCPECGSIDVGYSGFGTERIEEEIERLFPDLTVRRVDTDSVRKKHVLKEILNEFHAGKIDILLGTQMVAKGLNFPGVKLVGIISADTGLQLPDFRAAERTFNLIVQVSGRAGRFHPDGKVIVQTYLPKNETIRLAARGDLETFYNKELEARKMLGFPPFTRLIRLVFRARSSAKSRSAAAGFAQILSEQEEAGTDVEILGPVECPLSVIAGNHRNHLIFRSRNFKHVHALVRKSLQRFQTPSGVYVEVDVDPVSLL</sequence>
<evidence type="ECO:0000256" key="2">
    <source>
        <dbReference type="ARBA" id="ARBA00022705"/>
    </source>
</evidence>
<dbReference type="SMART" id="SM00490">
    <property type="entry name" value="HELICc"/>
    <property type="match status" value="1"/>
</dbReference>
<evidence type="ECO:0000256" key="7">
    <source>
        <dbReference type="ARBA" id="ARBA00023125"/>
    </source>
</evidence>
<evidence type="ECO:0000256" key="4">
    <source>
        <dbReference type="ARBA" id="ARBA00022741"/>
    </source>
</evidence>
<evidence type="ECO:0000256" key="6">
    <source>
        <dbReference type="ARBA" id="ARBA00022840"/>
    </source>
</evidence>
<keyword evidence="1" id="KW-0639">Primosome</keyword>
<dbReference type="PANTHER" id="PTHR30580">
    <property type="entry name" value="PRIMOSOMAL PROTEIN N"/>
    <property type="match status" value="1"/>
</dbReference>
<reference evidence="9" key="1">
    <citation type="journal article" date="2014" name="Front. Microbiol.">
        <title>High frequency of phylogenetically diverse reductive dehalogenase-homologous genes in deep subseafloor sedimentary metagenomes.</title>
        <authorList>
            <person name="Kawai M."/>
            <person name="Futagami T."/>
            <person name="Toyoda A."/>
            <person name="Takaki Y."/>
            <person name="Nishi S."/>
            <person name="Hori S."/>
            <person name="Arai W."/>
            <person name="Tsubouchi T."/>
            <person name="Morono Y."/>
            <person name="Uchiyama I."/>
            <person name="Ito T."/>
            <person name="Fujiyama A."/>
            <person name="Inagaki F."/>
            <person name="Takami H."/>
        </authorList>
    </citation>
    <scope>NUCLEOTIDE SEQUENCE</scope>
    <source>
        <strain evidence="9">Expedition CK06-06</strain>
    </source>
</reference>
<dbReference type="GO" id="GO:0003677">
    <property type="term" value="F:DNA binding"/>
    <property type="evidence" value="ECO:0007669"/>
    <property type="project" value="UniProtKB-KW"/>
</dbReference>
<dbReference type="GO" id="GO:0043138">
    <property type="term" value="F:3'-5' DNA helicase activity"/>
    <property type="evidence" value="ECO:0007669"/>
    <property type="project" value="TreeGrafter"/>
</dbReference>
<dbReference type="NCBIfam" id="TIGR00595">
    <property type="entry name" value="priA"/>
    <property type="match status" value="1"/>
</dbReference>
<gene>
    <name evidence="9" type="ORF">S12H4_14974</name>
</gene>
<dbReference type="GO" id="GO:0006310">
    <property type="term" value="P:DNA recombination"/>
    <property type="evidence" value="ECO:0007669"/>
    <property type="project" value="InterPro"/>
</dbReference>
<dbReference type="GO" id="GO:0006269">
    <property type="term" value="P:DNA replication, synthesis of primer"/>
    <property type="evidence" value="ECO:0007669"/>
    <property type="project" value="UniProtKB-KW"/>
</dbReference>
<dbReference type="Gene3D" id="3.40.50.300">
    <property type="entry name" value="P-loop containing nucleotide triphosphate hydrolases"/>
    <property type="match status" value="1"/>
</dbReference>
<protein>
    <recommendedName>
        <fullName evidence="8">Helicase C-terminal domain-containing protein</fullName>
    </recommendedName>
</protein>
<accession>X1RX66</accession>
<dbReference type="PANTHER" id="PTHR30580:SF0">
    <property type="entry name" value="PRIMOSOMAL PROTEIN N"/>
    <property type="match status" value="1"/>
</dbReference>
<dbReference type="EMBL" id="BARW01007164">
    <property type="protein sequence ID" value="GAI85268.1"/>
    <property type="molecule type" value="Genomic_DNA"/>
</dbReference>
<proteinExistence type="predicted"/>
<dbReference type="InterPro" id="IPR001650">
    <property type="entry name" value="Helicase_C-like"/>
</dbReference>
<feature type="domain" description="Helicase C-terminal" evidence="8">
    <location>
        <begin position="39"/>
        <end position="201"/>
    </location>
</feature>
<evidence type="ECO:0000259" key="8">
    <source>
        <dbReference type="PROSITE" id="PS51194"/>
    </source>
</evidence>
<dbReference type="AlphaFoldDB" id="X1RX66"/>
<keyword evidence="7" id="KW-0238">DNA-binding</keyword>
<keyword evidence="5" id="KW-0862">Zinc</keyword>
<dbReference type="InterPro" id="IPR040498">
    <property type="entry name" value="PriA_CRR"/>
</dbReference>
<dbReference type="PROSITE" id="PS51194">
    <property type="entry name" value="HELICASE_CTER"/>
    <property type="match status" value="1"/>
</dbReference>
<name>X1RX66_9ZZZZ</name>
<feature type="non-terminal residue" evidence="9">
    <location>
        <position position="1"/>
    </location>
</feature>
<dbReference type="GO" id="GO:0046872">
    <property type="term" value="F:metal ion binding"/>
    <property type="evidence" value="ECO:0007669"/>
    <property type="project" value="UniProtKB-KW"/>
</dbReference>
<dbReference type="InterPro" id="IPR005259">
    <property type="entry name" value="PriA"/>
</dbReference>
<keyword evidence="4" id="KW-0547">Nucleotide-binding</keyword>
<organism evidence="9">
    <name type="scientific">marine sediment metagenome</name>
    <dbReference type="NCBI Taxonomy" id="412755"/>
    <lineage>
        <taxon>unclassified sequences</taxon>
        <taxon>metagenomes</taxon>
        <taxon>ecological metagenomes</taxon>
    </lineage>
</organism>
<dbReference type="SUPFAM" id="SSF52540">
    <property type="entry name" value="P-loop containing nucleoside triphosphate hydrolases"/>
    <property type="match status" value="1"/>
</dbReference>
<keyword evidence="3" id="KW-0479">Metal-binding</keyword>
<dbReference type="Pfam" id="PF00271">
    <property type="entry name" value="Helicase_C"/>
    <property type="match status" value="1"/>
</dbReference>
<keyword evidence="2" id="KW-0235">DNA replication</keyword>
<dbReference type="InterPro" id="IPR027417">
    <property type="entry name" value="P-loop_NTPase"/>
</dbReference>
<evidence type="ECO:0000313" key="9">
    <source>
        <dbReference type="EMBL" id="GAI85268.1"/>
    </source>
</evidence>
<dbReference type="Pfam" id="PF18319">
    <property type="entry name" value="Zn_ribbon_PriA"/>
    <property type="match status" value="1"/>
</dbReference>
<evidence type="ECO:0000256" key="1">
    <source>
        <dbReference type="ARBA" id="ARBA00022515"/>
    </source>
</evidence>
<dbReference type="GO" id="GO:0006270">
    <property type="term" value="P:DNA replication initiation"/>
    <property type="evidence" value="ECO:0007669"/>
    <property type="project" value="TreeGrafter"/>
</dbReference>
<dbReference type="InterPro" id="IPR041236">
    <property type="entry name" value="PriA_C"/>
</dbReference>
<dbReference type="GO" id="GO:0006302">
    <property type="term" value="P:double-strand break repair"/>
    <property type="evidence" value="ECO:0007669"/>
    <property type="project" value="InterPro"/>
</dbReference>
<dbReference type="Pfam" id="PF18074">
    <property type="entry name" value="PriA_C"/>
    <property type="match status" value="1"/>
</dbReference>
<evidence type="ECO:0000256" key="3">
    <source>
        <dbReference type="ARBA" id="ARBA00022723"/>
    </source>
</evidence>
<keyword evidence="6" id="KW-0067">ATP-binding</keyword>
<dbReference type="GO" id="GO:1990077">
    <property type="term" value="C:primosome complex"/>
    <property type="evidence" value="ECO:0007669"/>
    <property type="project" value="UniProtKB-KW"/>
</dbReference>
<evidence type="ECO:0000256" key="5">
    <source>
        <dbReference type="ARBA" id="ARBA00022833"/>
    </source>
</evidence>
<dbReference type="GO" id="GO:0005524">
    <property type="term" value="F:ATP binding"/>
    <property type="evidence" value="ECO:0007669"/>
    <property type="project" value="UniProtKB-KW"/>
</dbReference>